<evidence type="ECO:0000256" key="6">
    <source>
        <dbReference type="ARBA" id="ARBA00023186"/>
    </source>
</evidence>
<evidence type="ECO:0000256" key="2">
    <source>
        <dbReference type="ARBA" id="ARBA00004496"/>
    </source>
</evidence>
<comment type="subcellular location">
    <subcellularLocation>
        <location evidence="2">Cytoplasm</location>
    </subcellularLocation>
</comment>
<name>A0A1M5S314_9BACT</name>
<dbReference type="InterPro" id="IPR001179">
    <property type="entry name" value="PPIase_FKBP_dom"/>
</dbReference>
<evidence type="ECO:0000259" key="11">
    <source>
        <dbReference type="PROSITE" id="PS50059"/>
    </source>
</evidence>
<keyword evidence="13" id="KW-1185">Reference proteome</keyword>
<dbReference type="InterPro" id="IPR046357">
    <property type="entry name" value="PPIase_dom_sf"/>
</dbReference>
<comment type="similarity">
    <text evidence="3 10">Belongs to the FKBP-type PPIase family.</text>
</comment>
<evidence type="ECO:0000256" key="9">
    <source>
        <dbReference type="PROSITE-ProRule" id="PRU00277"/>
    </source>
</evidence>
<organism evidence="12 13">
    <name type="scientific">Thermosipho atlanticus DSM 15807</name>
    <dbReference type="NCBI Taxonomy" id="1123380"/>
    <lineage>
        <taxon>Bacteria</taxon>
        <taxon>Thermotogati</taxon>
        <taxon>Thermotogota</taxon>
        <taxon>Thermotogae</taxon>
        <taxon>Thermotogales</taxon>
        <taxon>Fervidobacteriaceae</taxon>
        <taxon>Thermosipho</taxon>
    </lineage>
</organism>
<dbReference type="GO" id="GO:0005737">
    <property type="term" value="C:cytoplasm"/>
    <property type="evidence" value="ECO:0007669"/>
    <property type="project" value="UniProtKB-SubCell"/>
</dbReference>
<dbReference type="AlphaFoldDB" id="A0A1M5S314"/>
<dbReference type="EC" id="5.2.1.8" evidence="10"/>
<evidence type="ECO:0000313" key="13">
    <source>
        <dbReference type="Proteomes" id="UP000242592"/>
    </source>
</evidence>
<accession>A0A1M5S314</accession>
<dbReference type="SUPFAM" id="SSF54534">
    <property type="entry name" value="FKBP-like"/>
    <property type="match status" value="1"/>
</dbReference>
<sequence length="139" mass="15130">MGVKIGDTVTLHYVGKFEDGEIFDSSFGGEPLEFVVGSNEVIPGFEEGVIGMEVGEKRTINIPVDKAYGPVKEELIFPVKKSNLPEEIEVGGYLEVQQPDGNGFIVKIADIKGDTVYLDANHPFAGKNLIFEVEVVSIK</sequence>
<evidence type="ECO:0000256" key="7">
    <source>
        <dbReference type="ARBA" id="ARBA00023235"/>
    </source>
</evidence>
<evidence type="ECO:0000256" key="8">
    <source>
        <dbReference type="ARBA" id="ARBA00037071"/>
    </source>
</evidence>
<dbReference type="EMBL" id="FQXN01000002">
    <property type="protein sequence ID" value="SHH32874.1"/>
    <property type="molecule type" value="Genomic_DNA"/>
</dbReference>
<gene>
    <name evidence="12" type="ORF">SAMN02745199_0773</name>
</gene>
<dbReference type="GO" id="GO:0003755">
    <property type="term" value="F:peptidyl-prolyl cis-trans isomerase activity"/>
    <property type="evidence" value="ECO:0007669"/>
    <property type="project" value="UniProtKB-UniRule"/>
</dbReference>
<feature type="domain" description="PPIase FKBP-type" evidence="11">
    <location>
        <begin position="6"/>
        <end position="78"/>
    </location>
</feature>
<dbReference type="PROSITE" id="PS50059">
    <property type="entry name" value="FKBP_PPIASE"/>
    <property type="match status" value="1"/>
</dbReference>
<reference evidence="13" key="1">
    <citation type="submission" date="2016-11" db="EMBL/GenBank/DDBJ databases">
        <authorList>
            <person name="Varghese N."/>
            <person name="Submissions S."/>
        </authorList>
    </citation>
    <scope>NUCLEOTIDE SEQUENCE [LARGE SCALE GENOMIC DNA]</scope>
    <source>
        <strain evidence="13">DSM 15807</strain>
    </source>
</reference>
<evidence type="ECO:0000313" key="12">
    <source>
        <dbReference type="EMBL" id="SHH32874.1"/>
    </source>
</evidence>
<comment type="function">
    <text evidence="8">Also involved in hydrogenase metallocenter assembly, probably by participating in the nickel insertion step. This function in hydrogenase biosynthesis requires chaperone activity and the presence of the metal-binding domain, but not PPIase activity.</text>
</comment>
<evidence type="ECO:0000256" key="10">
    <source>
        <dbReference type="RuleBase" id="RU003915"/>
    </source>
</evidence>
<dbReference type="GO" id="GO:0042026">
    <property type="term" value="P:protein refolding"/>
    <property type="evidence" value="ECO:0007669"/>
    <property type="project" value="UniProtKB-ARBA"/>
</dbReference>
<evidence type="ECO:0000256" key="5">
    <source>
        <dbReference type="ARBA" id="ARBA00023110"/>
    </source>
</evidence>
<keyword evidence="4" id="KW-0963">Cytoplasm</keyword>
<comment type="catalytic activity">
    <reaction evidence="1 9 10">
        <text>[protein]-peptidylproline (omega=180) = [protein]-peptidylproline (omega=0)</text>
        <dbReference type="Rhea" id="RHEA:16237"/>
        <dbReference type="Rhea" id="RHEA-COMP:10747"/>
        <dbReference type="Rhea" id="RHEA-COMP:10748"/>
        <dbReference type="ChEBI" id="CHEBI:83833"/>
        <dbReference type="ChEBI" id="CHEBI:83834"/>
        <dbReference type="EC" id="5.2.1.8"/>
    </reaction>
</comment>
<keyword evidence="7 9" id="KW-0413">Isomerase</keyword>
<dbReference type="OrthoDB" id="280278at2"/>
<evidence type="ECO:0000256" key="3">
    <source>
        <dbReference type="ARBA" id="ARBA00006577"/>
    </source>
</evidence>
<dbReference type="Gene3D" id="3.10.50.40">
    <property type="match status" value="1"/>
</dbReference>
<evidence type="ECO:0000256" key="4">
    <source>
        <dbReference type="ARBA" id="ARBA00022490"/>
    </source>
</evidence>
<dbReference type="RefSeq" id="WP_073072376.1">
    <property type="nucleotide sequence ID" value="NZ_FQXN01000002.1"/>
</dbReference>
<keyword evidence="5 9" id="KW-0697">Rotamase</keyword>
<dbReference type="Pfam" id="PF00254">
    <property type="entry name" value="FKBP_C"/>
    <property type="match status" value="1"/>
</dbReference>
<dbReference type="PANTHER" id="PTHR47861">
    <property type="entry name" value="FKBP-TYPE PEPTIDYL-PROLYL CIS-TRANS ISOMERASE SLYD"/>
    <property type="match status" value="1"/>
</dbReference>
<dbReference type="STRING" id="1123380.SAMN02745199_0773"/>
<proteinExistence type="inferred from homology"/>
<dbReference type="Proteomes" id="UP000242592">
    <property type="component" value="Unassembled WGS sequence"/>
</dbReference>
<keyword evidence="6" id="KW-0143">Chaperone</keyword>
<evidence type="ECO:0000256" key="1">
    <source>
        <dbReference type="ARBA" id="ARBA00000971"/>
    </source>
</evidence>
<dbReference type="PANTHER" id="PTHR47861:SF3">
    <property type="entry name" value="FKBP-TYPE PEPTIDYL-PROLYL CIS-TRANS ISOMERASE SLYD"/>
    <property type="match status" value="1"/>
</dbReference>
<protein>
    <recommendedName>
        <fullName evidence="10">Peptidyl-prolyl cis-trans isomerase</fullName>
        <ecNumber evidence="10">5.2.1.8</ecNumber>
    </recommendedName>
</protein>